<sequence>MKEKYEQLLSIFREIQIIEQISMLLGWDNQVVMPPKGVEQRGNQMAFINKLKHERATDPRIGELLKEIKESPEYEQFTYEEKRNIYLMQREYDRVTKIPPEFIAEFTKQQVITHEIWKKARQENNYEEYKPYLKKILDMGKQFANYLNPDLHPYDVMLDYFEPGMNREKYNRIFTPLKEALVPLIKKCLESSKQPKVEILNRNCPIEIQKKLSLDVIPLINYDLERGRLDEAAHPFTTGNYDDVRITTRYLEDYFPSSFFATMHESGHACYDQNLKKEWRYQPIGNYCSMGIHEANSRFYENIIGRSVEFWKFYFNRFKEITGAIFEDIQLDEFVHAINNVRPSAIRVEADELTYNLHIILRYELERDLMEGKVSVDELPEIWNQKMKELLDYEVKNDAEGVLQDIHWSSGMMGYFPTYSMGNIYGAQFLHKLSIDIPNWREEVEKGNIKIMTDWMKKNVQEKGNLYDPAELVKEVTGEEPNPKYLVEYLTEKYSKLFNL</sequence>
<dbReference type="PANTHER" id="PTHR34217:SF1">
    <property type="entry name" value="CARBOXYPEPTIDASE 1"/>
    <property type="match status" value="1"/>
</dbReference>
<keyword evidence="3 8" id="KW-0479">Metal-binding</keyword>
<evidence type="ECO:0000256" key="8">
    <source>
        <dbReference type="PIRNR" id="PIRNR006615"/>
    </source>
</evidence>
<feature type="binding site" evidence="9">
    <location>
        <position position="268"/>
    </location>
    <ligand>
        <name>Zn(2+)</name>
        <dbReference type="ChEBI" id="CHEBI:29105"/>
        <note>catalytic</note>
    </ligand>
</feature>
<evidence type="ECO:0000256" key="7">
    <source>
        <dbReference type="ARBA" id="ARBA00061580"/>
    </source>
</evidence>
<feature type="binding site" evidence="9">
    <location>
        <position position="264"/>
    </location>
    <ligand>
        <name>Zn(2+)</name>
        <dbReference type="ChEBI" id="CHEBI:29105"/>
        <note>catalytic</note>
    </ligand>
</feature>
<dbReference type="CDD" id="cd06460">
    <property type="entry name" value="M32_Taq"/>
    <property type="match status" value="1"/>
</dbReference>
<feature type="binding site" evidence="9">
    <location>
        <position position="294"/>
    </location>
    <ligand>
        <name>Zn(2+)</name>
        <dbReference type="ChEBI" id="CHEBI:29105"/>
        <note>catalytic</note>
    </ligand>
</feature>
<keyword evidence="2 8" id="KW-0645">Protease</keyword>
<dbReference type="EC" id="3.4.17.19" evidence="8"/>
<keyword evidence="5 8" id="KW-0482">Metalloprotease</keyword>
<evidence type="ECO:0000256" key="5">
    <source>
        <dbReference type="ARBA" id="ARBA00023049"/>
    </source>
</evidence>
<dbReference type="PANTHER" id="PTHR34217">
    <property type="entry name" value="METAL-DEPENDENT CARBOXYPEPTIDASE"/>
    <property type="match status" value="1"/>
</dbReference>
<evidence type="ECO:0000256" key="2">
    <source>
        <dbReference type="ARBA" id="ARBA00022670"/>
    </source>
</evidence>
<proteinExistence type="inferred from homology"/>
<evidence type="ECO:0000256" key="1">
    <source>
        <dbReference type="ARBA" id="ARBA00022645"/>
    </source>
</evidence>
<protein>
    <recommendedName>
        <fullName evidence="8">Metal-dependent carboxypeptidase</fullName>
        <ecNumber evidence="8">3.4.17.19</ecNumber>
    </recommendedName>
</protein>
<dbReference type="Proteomes" id="UP001201020">
    <property type="component" value="Chromosome"/>
</dbReference>
<reference evidence="11" key="1">
    <citation type="journal article" date="2022" name="Nat. Microbiol.">
        <title>Unique mobile elements and scalable gene flow at the prokaryote-eukaryote boundary revealed by circularized Asgard archaea genomes.</title>
        <authorList>
            <person name="Wu F."/>
            <person name="Speth D.R."/>
            <person name="Philosof A."/>
            <person name="Cremiere A."/>
            <person name="Narayanan A."/>
            <person name="Barco R.A."/>
            <person name="Connon S.A."/>
            <person name="Amend J.P."/>
            <person name="Antoshechkin I.A."/>
            <person name="Orphan V.J."/>
        </authorList>
    </citation>
    <scope>NUCLEOTIDE SEQUENCE</scope>
    <source>
        <strain evidence="11">PM71</strain>
    </source>
</reference>
<dbReference type="GO" id="GO:0004181">
    <property type="term" value="F:metallocarboxypeptidase activity"/>
    <property type="evidence" value="ECO:0007669"/>
    <property type="project" value="UniProtKB-UniRule"/>
</dbReference>
<dbReference type="InterPro" id="IPR001333">
    <property type="entry name" value="Peptidase_M32_Taq"/>
</dbReference>
<dbReference type="Pfam" id="PF02074">
    <property type="entry name" value="Peptidase_M32"/>
    <property type="match status" value="1"/>
</dbReference>
<comment type="similarity">
    <text evidence="7 8">Belongs to the peptidase M32 family.</text>
</comment>
<evidence type="ECO:0000256" key="3">
    <source>
        <dbReference type="ARBA" id="ARBA00022723"/>
    </source>
</evidence>
<evidence type="ECO:0000256" key="10">
    <source>
        <dbReference type="PIRSR" id="PIRSR006615-2"/>
    </source>
</evidence>
<dbReference type="PRINTS" id="PR00998">
    <property type="entry name" value="CRBOXYPTASET"/>
</dbReference>
<comment type="function">
    <text evidence="8">Broad specificity carboxypetidase that releases amino acids sequentially from the C-terminus, including neutral, aromatic, polar and basic residues.</text>
</comment>
<keyword evidence="4 8" id="KW-0378">Hydrolase</keyword>
<gene>
    <name evidence="11" type="ORF">K9W45_11565</name>
</gene>
<evidence type="ECO:0000313" key="11">
    <source>
        <dbReference type="EMBL" id="UJG40462.1"/>
    </source>
</evidence>
<dbReference type="AlphaFoldDB" id="A0A9Y1BKE0"/>
<evidence type="ECO:0000256" key="6">
    <source>
        <dbReference type="ARBA" id="ARBA00052755"/>
    </source>
</evidence>
<comment type="catalytic activity">
    <reaction evidence="6 8">
        <text>Release of a C-terminal amino acid with broad specificity, except for -Pro.</text>
        <dbReference type="EC" id="3.4.17.19"/>
    </reaction>
</comment>
<dbReference type="GO" id="GO:0046914">
    <property type="term" value="F:transition metal ion binding"/>
    <property type="evidence" value="ECO:0007669"/>
    <property type="project" value="UniProtKB-ARBA"/>
</dbReference>
<keyword evidence="9" id="KW-0862">Zinc</keyword>
<feature type="active site" description="Proton donor/acceptor" evidence="10">
    <location>
        <position position="265"/>
    </location>
</feature>
<name>A0A9Y1BKE0_9ARCH</name>
<dbReference type="PROSITE" id="PS52034">
    <property type="entry name" value="PEPTIDASE_M32"/>
    <property type="match status" value="1"/>
</dbReference>
<dbReference type="EMBL" id="CP084166">
    <property type="protein sequence ID" value="UJG40462.1"/>
    <property type="molecule type" value="Genomic_DNA"/>
</dbReference>
<dbReference type="GO" id="GO:0006508">
    <property type="term" value="P:proteolysis"/>
    <property type="evidence" value="ECO:0007669"/>
    <property type="project" value="UniProtKB-UniRule"/>
</dbReference>
<dbReference type="Gene3D" id="1.10.1370.30">
    <property type="match status" value="1"/>
</dbReference>
<evidence type="ECO:0000256" key="4">
    <source>
        <dbReference type="ARBA" id="ARBA00022801"/>
    </source>
</evidence>
<dbReference type="SUPFAM" id="SSF55486">
    <property type="entry name" value="Metalloproteases ('zincins'), catalytic domain"/>
    <property type="match status" value="1"/>
</dbReference>
<accession>A0A9Y1BKE0</accession>
<dbReference type="FunFam" id="1.10.1370.30:FF:000003">
    <property type="entry name" value="Thermostable carboxypeptidase 1"/>
    <property type="match status" value="1"/>
</dbReference>
<dbReference type="PIRSF" id="PIRSF006615">
    <property type="entry name" value="Zn_crbxpep_Taq"/>
    <property type="match status" value="1"/>
</dbReference>
<organism evidence="11">
    <name type="scientific">Candidatus Heimdallarchaeum aukensis</name>
    <dbReference type="NCBI Taxonomy" id="2876573"/>
    <lineage>
        <taxon>Archaea</taxon>
        <taxon>Promethearchaeati</taxon>
        <taxon>Candidatus Heimdallarchaeota</taxon>
        <taxon>Candidatus Heimdallarchaeia (ex Rinke et al. 2021) (nom. nud.)</taxon>
        <taxon>Candidatus Heimdallarchaeales</taxon>
        <taxon>Candidatus Heimdallarchaeaceae</taxon>
        <taxon>Candidatus Heimdallarchaeum</taxon>
    </lineage>
</organism>
<comment type="cofactor">
    <cofactor evidence="9">
        <name>Zn(2+)</name>
        <dbReference type="ChEBI" id="CHEBI:29105"/>
    </cofactor>
    <text evidence="9">Binds 1 zinc ion per subunit.</text>
</comment>
<evidence type="ECO:0000256" key="9">
    <source>
        <dbReference type="PIRSR" id="PIRSR006615-1"/>
    </source>
</evidence>
<keyword evidence="1 8" id="KW-0121">Carboxypeptidase</keyword>